<dbReference type="EMBL" id="JAEVFJ010000002">
    <property type="protein sequence ID" value="KAH8106798.1"/>
    <property type="molecule type" value="Genomic_DNA"/>
</dbReference>
<feature type="domain" description="DUF3074" evidence="2">
    <location>
        <begin position="64"/>
        <end position="228"/>
    </location>
</feature>
<reference evidence="3" key="1">
    <citation type="journal article" date="2021" name="New Phytol.">
        <title>Evolutionary innovations through gain and loss of genes in the ectomycorrhizal Boletales.</title>
        <authorList>
            <person name="Wu G."/>
            <person name="Miyauchi S."/>
            <person name="Morin E."/>
            <person name="Kuo A."/>
            <person name="Drula E."/>
            <person name="Varga T."/>
            <person name="Kohler A."/>
            <person name="Feng B."/>
            <person name="Cao Y."/>
            <person name="Lipzen A."/>
            <person name="Daum C."/>
            <person name="Hundley H."/>
            <person name="Pangilinan J."/>
            <person name="Johnson J."/>
            <person name="Barry K."/>
            <person name="LaButti K."/>
            <person name="Ng V."/>
            <person name="Ahrendt S."/>
            <person name="Min B."/>
            <person name="Choi I.G."/>
            <person name="Park H."/>
            <person name="Plett J.M."/>
            <person name="Magnuson J."/>
            <person name="Spatafora J.W."/>
            <person name="Nagy L.G."/>
            <person name="Henrissat B."/>
            <person name="Grigoriev I.V."/>
            <person name="Yang Z.L."/>
            <person name="Xu J."/>
            <person name="Martin F.M."/>
        </authorList>
    </citation>
    <scope>NUCLEOTIDE SEQUENCE</scope>
    <source>
        <strain evidence="3">KKN 215</strain>
    </source>
</reference>
<dbReference type="PANTHER" id="PTHR40370:SF1">
    <property type="entry name" value="DUF3074 DOMAIN-CONTAINING PROTEIN"/>
    <property type="match status" value="1"/>
</dbReference>
<protein>
    <recommendedName>
        <fullName evidence="2">DUF3074 domain-containing protein</fullName>
    </recommendedName>
</protein>
<evidence type="ECO:0000256" key="1">
    <source>
        <dbReference type="SAM" id="MobiDB-lite"/>
    </source>
</evidence>
<feature type="region of interest" description="Disordered" evidence="1">
    <location>
        <begin position="235"/>
        <end position="278"/>
    </location>
</feature>
<dbReference type="Proteomes" id="UP000813824">
    <property type="component" value="Unassembled WGS sequence"/>
</dbReference>
<dbReference type="SUPFAM" id="SSF55961">
    <property type="entry name" value="Bet v1-like"/>
    <property type="match status" value="1"/>
</dbReference>
<gene>
    <name evidence="3" type="ORF">BXZ70DRAFT_1003701</name>
</gene>
<dbReference type="Gene3D" id="3.30.530.20">
    <property type="match status" value="1"/>
</dbReference>
<feature type="compositionally biased region" description="Polar residues" evidence="1">
    <location>
        <begin position="257"/>
        <end position="270"/>
    </location>
</feature>
<comment type="caution">
    <text evidence="3">The sequence shown here is derived from an EMBL/GenBank/DDBJ whole genome shotgun (WGS) entry which is preliminary data.</text>
</comment>
<keyword evidence="4" id="KW-1185">Reference proteome</keyword>
<dbReference type="Pfam" id="PF11274">
    <property type="entry name" value="DUF3074"/>
    <property type="match status" value="1"/>
</dbReference>
<dbReference type="AlphaFoldDB" id="A0A8K0UY75"/>
<dbReference type="InterPro" id="IPR023393">
    <property type="entry name" value="START-like_dom_sf"/>
</dbReference>
<dbReference type="PANTHER" id="PTHR40370">
    <property type="entry name" value="EXPRESSED PROTEIN"/>
    <property type="match status" value="1"/>
</dbReference>
<accession>A0A8K0UY75</accession>
<evidence type="ECO:0000313" key="4">
    <source>
        <dbReference type="Proteomes" id="UP000813824"/>
    </source>
</evidence>
<proteinExistence type="predicted"/>
<dbReference type="OrthoDB" id="6423603at2759"/>
<organism evidence="3 4">
    <name type="scientific">Cristinia sonorae</name>
    <dbReference type="NCBI Taxonomy" id="1940300"/>
    <lineage>
        <taxon>Eukaryota</taxon>
        <taxon>Fungi</taxon>
        <taxon>Dikarya</taxon>
        <taxon>Basidiomycota</taxon>
        <taxon>Agaricomycotina</taxon>
        <taxon>Agaricomycetes</taxon>
        <taxon>Agaricomycetidae</taxon>
        <taxon>Agaricales</taxon>
        <taxon>Pleurotineae</taxon>
        <taxon>Stephanosporaceae</taxon>
        <taxon>Cristinia</taxon>
    </lineage>
</organism>
<dbReference type="InterPro" id="IPR024500">
    <property type="entry name" value="DUF3074"/>
</dbReference>
<name>A0A8K0UY75_9AGAR</name>
<evidence type="ECO:0000313" key="3">
    <source>
        <dbReference type="EMBL" id="KAH8106798.1"/>
    </source>
</evidence>
<sequence length="278" mass="30807">MANKKFQLSITPLKLSQIPSEETIVQVGRELIESTNSWKQGKTFVHGSVHTLYQPKGTFEPAGWHCRLSEHTPEEATFDDFWTKLGENKAENEKNYVPDIKKVTLIKELSPTQSIWSLYYTFPPPVSPRIFTVLQTMHLDPNSPRTGMIISIPIDLSSPEDAELAKHEEKGVKGRYTSVERLMELPNGKVEWRMATCSTPGGSIPQFVAERTMPGKISDDVPHFLRWLHAGKAKANGTASAATPTPKKRLSFLGALSPTSSRVTPASPTTEVPAAITE</sequence>
<evidence type="ECO:0000259" key="2">
    <source>
        <dbReference type="Pfam" id="PF11274"/>
    </source>
</evidence>